<dbReference type="InParanoid" id="A0A420XS36"/>
<dbReference type="Pfam" id="PF09656">
    <property type="entry name" value="PGPGW"/>
    <property type="match status" value="1"/>
</dbReference>
<gene>
    <name evidence="1" type="ORF">CLV35_1410</name>
</gene>
<proteinExistence type="predicted"/>
<dbReference type="Proteomes" id="UP000281955">
    <property type="component" value="Unassembled WGS sequence"/>
</dbReference>
<sequence length="137" mass="15157">MSEMTATATRMERYRLWRDTHVATSPLRRRLWRALVGVVGTLISLGGLALVPLPGPGWLVVVLGLAVLATEFAWAERLLTMLRAALDAWAEWLRRAPWWARVLVGLVGLVVVAAVLVLVLRLTGTPGWVPEWVPFVG</sequence>
<dbReference type="EMBL" id="RBWV01000010">
    <property type="protein sequence ID" value="RKS77713.1"/>
    <property type="molecule type" value="Genomic_DNA"/>
</dbReference>
<organism evidence="1 2">
    <name type="scientific">Motilibacter peucedani</name>
    <dbReference type="NCBI Taxonomy" id="598650"/>
    <lineage>
        <taxon>Bacteria</taxon>
        <taxon>Bacillati</taxon>
        <taxon>Actinomycetota</taxon>
        <taxon>Actinomycetes</taxon>
        <taxon>Motilibacterales</taxon>
        <taxon>Motilibacteraceae</taxon>
        <taxon>Motilibacter</taxon>
    </lineage>
</organism>
<accession>A0A420XS36</accession>
<evidence type="ECO:0000313" key="1">
    <source>
        <dbReference type="EMBL" id="RKS77713.1"/>
    </source>
</evidence>
<name>A0A420XS36_9ACTN</name>
<dbReference type="InterPro" id="IPR019099">
    <property type="entry name" value="Uncharacterised_PGPGW_TM"/>
</dbReference>
<protein>
    <submittedName>
        <fullName evidence="1">Uncharacterized protein (TIGR02611 family)</fullName>
    </submittedName>
</protein>
<dbReference type="AlphaFoldDB" id="A0A420XS36"/>
<keyword evidence="2" id="KW-1185">Reference proteome</keyword>
<reference evidence="1 2" key="1">
    <citation type="submission" date="2018-10" db="EMBL/GenBank/DDBJ databases">
        <title>Genomic Encyclopedia of Archaeal and Bacterial Type Strains, Phase II (KMG-II): from individual species to whole genera.</title>
        <authorList>
            <person name="Goeker M."/>
        </authorList>
    </citation>
    <scope>NUCLEOTIDE SEQUENCE [LARGE SCALE GENOMIC DNA]</scope>
    <source>
        <strain evidence="1 2">RP-AC37</strain>
    </source>
</reference>
<comment type="caution">
    <text evidence="1">The sequence shown here is derived from an EMBL/GenBank/DDBJ whole genome shotgun (WGS) entry which is preliminary data.</text>
</comment>
<evidence type="ECO:0000313" key="2">
    <source>
        <dbReference type="Proteomes" id="UP000281955"/>
    </source>
</evidence>